<keyword evidence="15" id="KW-0325">Glycoprotein</keyword>
<keyword evidence="8" id="KW-0677">Repeat</keyword>
<feature type="domain" description="Disease resistance R13L4/SHOC-2-like LRR" evidence="18">
    <location>
        <begin position="1154"/>
        <end position="1317"/>
    </location>
</feature>
<dbReference type="Pfam" id="PF14559">
    <property type="entry name" value="TPR_19"/>
    <property type="match status" value="1"/>
</dbReference>
<dbReference type="SMART" id="SM00364">
    <property type="entry name" value="LRR_BAC"/>
    <property type="match status" value="8"/>
</dbReference>
<evidence type="ECO:0000313" key="19">
    <source>
        <dbReference type="EMBL" id="QEE17200.1"/>
    </source>
</evidence>
<dbReference type="SMART" id="SM00386">
    <property type="entry name" value="HAT"/>
    <property type="match status" value="3"/>
</dbReference>
<dbReference type="KEGG" id="psyt:DSAG12_03032"/>
<dbReference type="GeneID" id="41331005"/>
<dbReference type="Pfam" id="PF13432">
    <property type="entry name" value="TPR_16"/>
    <property type="match status" value="1"/>
</dbReference>
<feature type="repeat" description="TPR" evidence="17">
    <location>
        <begin position="676"/>
        <end position="709"/>
    </location>
</feature>
<evidence type="ECO:0000256" key="15">
    <source>
        <dbReference type="ARBA" id="ARBA00023180"/>
    </source>
</evidence>
<dbReference type="PROSITE" id="PS50005">
    <property type="entry name" value="TPR"/>
    <property type="match status" value="6"/>
</dbReference>
<feature type="repeat" description="TPR" evidence="17">
    <location>
        <begin position="137"/>
        <end position="170"/>
    </location>
</feature>
<dbReference type="SUPFAM" id="SSF48452">
    <property type="entry name" value="TPR-like"/>
    <property type="match status" value="3"/>
</dbReference>
<evidence type="ECO:0000256" key="17">
    <source>
        <dbReference type="PROSITE-ProRule" id="PRU00339"/>
    </source>
</evidence>
<dbReference type="SMART" id="SM00028">
    <property type="entry name" value="TPR"/>
    <property type="match status" value="16"/>
</dbReference>
<dbReference type="InterPro" id="IPR019734">
    <property type="entry name" value="TPR_rpt"/>
</dbReference>
<dbReference type="InterPro" id="IPR055414">
    <property type="entry name" value="LRR_R13L4/SHOC2-like"/>
</dbReference>
<evidence type="ECO:0000256" key="2">
    <source>
        <dbReference type="ARBA" id="ARBA00004286"/>
    </source>
</evidence>
<keyword evidence="14" id="KW-0675">Receptor</keyword>
<dbReference type="Pfam" id="PF07719">
    <property type="entry name" value="TPR_2"/>
    <property type="match status" value="1"/>
</dbReference>
<dbReference type="GO" id="GO:0006325">
    <property type="term" value="P:chromatin organization"/>
    <property type="evidence" value="ECO:0007669"/>
    <property type="project" value="UniProtKB-KW"/>
</dbReference>
<dbReference type="InterPro" id="IPR011990">
    <property type="entry name" value="TPR-like_helical_dom_sf"/>
</dbReference>
<proteinExistence type="inferred from homology"/>
<keyword evidence="20" id="KW-1185">Reference proteome</keyword>
<evidence type="ECO:0000313" key="20">
    <source>
        <dbReference type="Proteomes" id="UP000321408"/>
    </source>
</evidence>
<feature type="domain" description="Disease resistance R13L4/SHOC-2-like LRR" evidence="18">
    <location>
        <begin position="1405"/>
        <end position="1488"/>
    </location>
</feature>
<gene>
    <name evidence="19" type="ORF">DSAG12_03032</name>
</gene>
<dbReference type="Gene3D" id="3.80.10.10">
    <property type="entry name" value="Ribonuclease Inhibitor"/>
    <property type="match status" value="3"/>
</dbReference>
<comment type="similarity">
    <text evidence="3">Belongs to the Tonsoku family.</text>
</comment>
<dbReference type="Proteomes" id="UP000321408">
    <property type="component" value="Chromosome"/>
</dbReference>
<evidence type="ECO:0000256" key="9">
    <source>
        <dbReference type="ARBA" id="ARBA00022763"/>
    </source>
</evidence>
<feature type="repeat" description="TPR" evidence="17">
    <location>
        <begin position="777"/>
        <end position="810"/>
    </location>
</feature>
<dbReference type="Pfam" id="PF13181">
    <property type="entry name" value="TPR_8"/>
    <property type="match status" value="1"/>
</dbReference>
<dbReference type="InterPro" id="IPR001611">
    <property type="entry name" value="Leu-rich_rpt"/>
</dbReference>
<dbReference type="Pfam" id="PF23598">
    <property type="entry name" value="LRR_14"/>
    <property type="match status" value="2"/>
</dbReference>
<reference evidence="19 20" key="1">
    <citation type="journal article" date="2020" name="Nature">
        <title>Isolation of an archaeon at the prokaryote-eukaryote interface.</title>
        <authorList>
            <person name="Imachi H."/>
            <person name="Nobu M.K."/>
            <person name="Nakahara N."/>
            <person name="Morono Y."/>
            <person name="Ogawara M."/>
            <person name="Takaki Y."/>
            <person name="Takano Y."/>
            <person name="Uematsu K."/>
            <person name="Ikuta T."/>
            <person name="Ito M."/>
            <person name="Matsui Y."/>
            <person name="Miyazaki M."/>
            <person name="Murata K."/>
            <person name="Saito Y."/>
            <person name="Sakai S."/>
            <person name="Song C."/>
            <person name="Tasumi E."/>
            <person name="Yamanaka Y."/>
            <person name="Yamaguchi T."/>
            <person name="Kamagata Y."/>
            <person name="Tamaki H."/>
            <person name="Takai K."/>
        </authorList>
    </citation>
    <scope>NUCLEOTIDE SEQUENCE [LARGE SCALE GENOMIC DNA]</scope>
    <source>
        <strain evidence="19 20">MK-D1</strain>
    </source>
</reference>
<dbReference type="PANTHER" id="PTHR27000">
    <property type="entry name" value="LEUCINE-RICH REPEAT RECEPTOR-LIKE PROTEIN KINASE FAMILY PROTEIN-RELATED"/>
    <property type="match status" value="1"/>
</dbReference>
<evidence type="ECO:0000256" key="3">
    <source>
        <dbReference type="ARBA" id="ARBA00010999"/>
    </source>
</evidence>
<dbReference type="EMBL" id="CP042905">
    <property type="protein sequence ID" value="QEE17200.1"/>
    <property type="molecule type" value="Genomic_DNA"/>
</dbReference>
<dbReference type="SUPFAM" id="SSF52047">
    <property type="entry name" value="RNI-like"/>
    <property type="match status" value="1"/>
</dbReference>
<keyword evidence="10 17" id="KW-0802">TPR repeat</keyword>
<evidence type="ECO:0000256" key="12">
    <source>
        <dbReference type="ARBA" id="ARBA00022989"/>
    </source>
</evidence>
<dbReference type="Pfam" id="PF13855">
    <property type="entry name" value="LRR_8"/>
    <property type="match status" value="1"/>
</dbReference>
<protein>
    <submittedName>
        <fullName evidence="19">Tetratricopeptide repeat protein</fullName>
    </submittedName>
</protein>
<accession>A0A5B9DEH8</accession>
<dbReference type="OrthoDB" id="115601at2157"/>
<dbReference type="SMART" id="SM00369">
    <property type="entry name" value="LRR_TYP"/>
    <property type="match status" value="7"/>
</dbReference>
<keyword evidence="6" id="KW-0812">Transmembrane</keyword>
<keyword evidence="9" id="KW-0227">DNA damage</keyword>
<sequence length="1772" mass="207727">MSLSGKNEENEENEEINKKINELIKKSKNKEIPEKFNFRFGENDKDNQFLSDYISRIPIIRQYRKPSTIKGWLRWGRDYLHRKNYTESQKCFENIIRIDSNHLLAHFYLGHIFFLQKSDEKSEKEFKICLNIDPNYAAALHMLGVINYEKKNHAEAISYFEKTHKLDPENCGTLEYWAYSLKNLGKNKEASKKIEKRNQILGLNDPLSVEAIIDKYAVLFKEEPDLRENILIQLNDLGWQFLSNELIGFSGQIAETMLKLAESIKNEKMICYAKDLMASTLTESDNLEDLREALSLFEDAKKVSETYYSPKIYQKAIKKIKMQDKKFEYNEETNENNINSKYENLRFEELPHYEDIIKFVDYPQENSLLRNFFHPQTSFVMAMSALQNKNTDFAEAVLKTLVSKDPNHYEAISVLASILMTKNELDGVEDMLLSAIKLKPDNIAIIVELGDLYQKLGFDFKAIPYYKILTKYDPNLRYYDIILGQMFFHEGNYEEALIHLKKGLQKRATIGLQSKSPILIPEEKIDFLQAQIYFHLNDFQSTEEKIKKILIKDPKNVFGLKLKLNLLTKQKKNFELRELYEKCIKLFPNDYKIWLNYGVFEFNSSEIDNSKQYFNQSLKLLDFKIQSQPYVQVSNEIKEDLSRVNFFLGRIFLNNGQYEKALNNLEQSLILSVRKDEIYLEIGLLEIQRSNYHRAVNYFLRGLHNNPDNHHLWFELGKLLMARGNSKDSELCLFKSFSIYLDVDTLQSLIKLDEKKYGYLTDFPVNGQNIGKILGNIDLCRKYGFFYFQTANYINAIKCFDQVLQENPNDLIILLISAETYLNLNQFQRALNIIEKIEKNNQDSFITQKIENEFYNTFQATLSLIKGKYYIYQFQYRKSILAFNKSISLNPKNWISYYYLGINYFILNDFKASKSNFEKVISIDSKIYLAEAHLGYISKILDHEELINQKKTVQKMKFYYDLKLFAPEVDALLDLEDLFGEEIPAISSNNPFSGMRSSTYHPFHFTLRDGHVIELAICGKKLTTLPDSIGNFSNLQKIDLTSNNLTEFPASFQKLRKLININLDYNKFEILPEYLFNFADLSFLSLKSNPIRGLDYQQLEATEPQRIYLWLKGLYEFEKKDEYQNLKLLSESLGLEIKKFHDFAEIRDNRVERLKLSNLNLETIPEMIFKFPNLHDLDLSKNSLTEIPEHIQKLKELRTLNLSSNKISSIPSCIDHLQSLAVLELWENPLLSLPESLLNMPNLVRLEINEKQCLSESLKNQFFQGMRLFSKDVQILRKLESDLGGLPDECVSSNFGRISSLYFPSLSLDSLPGYIDDLDALNYIHYGKNPNYSELEKNSSYIYQGARISSDEKRELIQLSKKVGEDIHFLDPDDYGDSDDFYFTTKNNHVTSITINKKLIGDFPKQILNFPYLQNLTLTEINIKKIPKEIQNLKDLRKMDLYSNDLSALPDSFANLQNLLTLNIGNNKFQILPNCLSELNKLYSLYIYGNPWNLDAQQIFVESNKYGCPFEEIEHVFELEIEKFKNLLRNKHHLRVLNDISTIPSKTEHFPSEFTQEQKFVKILDTLNQELVFSLENKQTIKKCIDQVTTNKQNSLSIFIDGSDWQKLYNHPIKMMEIFKLPIFLFNKKSNFDKLVYFNPNIAEMNRNDLEVSIFTQLYEILMGYLWNYELGRYSDLEKIWNFFRANSEILWIFKGKRRDDLMVLVVIPSKESPIYIAEFIVKSIFGTNVKYFKCSDPNIVKEYSLFKPSPNFSPATFDHLEKIIEEKIRRS</sequence>
<dbReference type="Gene3D" id="1.25.40.10">
    <property type="entry name" value="Tetratricopeptide repeat domain"/>
    <property type="match status" value="5"/>
</dbReference>
<evidence type="ECO:0000259" key="18">
    <source>
        <dbReference type="Pfam" id="PF23598"/>
    </source>
</evidence>
<dbReference type="GO" id="GO:0016020">
    <property type="term" value="C:membrane"/>
    <property type="evidence" value="ECO:0007669"/>
    <property type="project" value="UniProtKB-SubCell"/>
</dbReference>
<evidence type="ECO:0000256" key="5">
    <source>
        <dbReference type="ARBA" id="ARBA00022614"/>
    </source>
</evidence>
<evidence type="ECO:0000256" key="6">
    <source>
        <dbReference type="ARBA" id="ARBA00022692"/>
    </source>
</evidence>
<keyword evidence="5" id="KW-0433">Leucine-rich repeat</keyword>
<evidence type="ECO:0000256" key="7">
    <source>
        <dbReference type="ARBA" id="ARBA00022729"/>
    </source>
</evidence>
<name>A0A5B9DEH8_9ARCH</name>
<evidence type="ECO:0000256" key="10">
    <source>
        <dbReference type="ARBA" id="ARBA00022803"/>
    </source>
</evidence>
<keyword evidence="7" id="KW-0732">Signal</keyword>
<dbReference type="RefSeq" id="WP_147664108.1">
    <property type="nucleotide sequence ID" value="NZ_CP042905.2"/>
</dbReference>
<keyword evidence="16" id="KW-0234">DNA repair</keyword>
<dbReference type="InterPro" id="IPR003591">
    <property type="entry name" value="Leu-rich_rpt_typical-subtyp"/>
</dbReference>
<dbReference type="GO" id="GO:0006396">
    <property type="term" value="P:RNA processing"/>
    <property type="evidence" value="ECO:0007669"/>
    <property type="project" value="InterPro"/>
</dbReference>
<evidence type="ECO:0000256" key="11">
    <source>
        <dbReference type="ARBA" id="ARBA00022853"/>
    </source>
</evidence>
<evidence type="ECO:0000256" key="14">
    <source>
        <dbReference type="ARBA" id="ARBA00023170"/>
    </source>
</evidence>
<dbReference type="InterPro" id="IPR003107">
    <property type="entry name" value="HAT"/>
</dbReference>
<keyword evidence="12" id="KW-1133">Transmembrane helix</keyword>
<keyword evidence="11" id="KW-0156">Chromatin regulator</keyword>
<evidence type="ECO:0000256" key="13">
    <source>
        <dbReference type="ARBA" id="ARBA00023136"/>
    </source>
</evidence>
<feature type="repeat" description="TPR" evidence="17">
    <location>
        <begin position="69"/>
        <end position="102"/>
    </location>
</feature>
<dbReference type="InterPro" id="IPR032675">
    <property type="entry name" value="LRR_dom_sf"/>
</dbReference>
<feature type="repeat" description="TPR" evidence="17">
    <location>
        <begin position="860"/>
        <end position="893"/>
    </location>
</feature>
<evidence type="ECO:0000256" key="4">
    <source>
        <dbReference type="ARBA" id="ARBA00022454"/>
    </source>
</evidence>
<dbReference type="PANTHER" id="PTHR27000:SF805">
    <property type="entry name" value="NON-SPECIFIC SERINE_THREONINE PROTEIN KINASE"/>
    <property type="match status" value="1"/>
</dbReference>
<evidence type="ECO:0000256" key="8">
    <source>
        <dbReference type="ARBA" id="ARBA00022737"/>
    </source>
</evidence>
<evidence type="ECO:0000256" key="1">
    <source>
        <dbReference type="ARBA" id="ARBA00004167"/>
    </source>
</evidence>
<keyword evidence="4" id="KW-0158">Chromosome</keyword>
<keyword evidence="13" id="KW-0472">Membrane</keyword>
<feature type="repeat" description="TPR" evidence="17">
    <location>
        <begin position="642"/>
        <end position="675"/>
    </location>
</feature>
<evidence type="ECO:0000256" key="16">
    <source>
        <dbReference type="ARBA" id="ARBA00023204"/>
    </source>
</evidence>
<dbReference type="GO" id="GO:0005694">
    <property type="term" value="C:chromosome"/>
    <property type="evidence" value="ECO:0007669"/>
    <property type="project" value="UniProtKB-SubCell"/>
</dbReference>
<dbReference type="GO" id="GO:0006281">
    <property type="term" value="P:DNA repair"/>
    <property type="evidence" value="ECO:0007669"/>
    <property type="project" value="UniProtKB-KW"/>
</dbReference>
<dbReference type="InterPro" id="IPR013105">
    <property type="entry name" value="TPR_2"/>
</dbReference>
<organism evidence="19 20">
    <name type="scientific">Promethearchaeum syntrophicum</name>
    <dbReference type="NCBI Taxonomy" id="2594042"/>
    <lineage>
        <taxon>Archaea</taxon>
        <taxon>Promethearchaeati</taxon>
        <taxon>Promethearchaeota</taxon>
        <taxon>Promethearchaeia</taxon>
        <taxon>Promethearchaeales</taxon>
        <taxon>Promethearchaeaceae</taxon>
        <taxon>Promethearchaeum</taxon>
    </lineage>
</organism>
<comment type="subcellular location">
    <subcellularLocation>
        <location evidence="2">Chromosome</location>
    </subcellularLocation>
    <subcellularLocation>
        <location evidence="1">Membrane</location>
        <topology evidence="1">Single-pass membrane protein</topology>
    </subcellularLocation>
</comment>
<reference evidence="19 20" key="2">
    <citation type="journal article" date="2024" name="Int. J. Syst. Evol. Microbiol.">
        <title>Promethearchaeum syntrophicum gen. nov., sp. nov., an anaerobic, obligately syntrophic archaeon, the first isolate of the lineage 'Asgard' archaea, and proposal of the new archaeal phylum Promethearchaeota phyl. nov. and kingdom Promethearchaeati regn. nov.</title>
        <authorList>
            <person name="Imachi H."/>
            <person name="Nobu M.K."/>
            <person name="Kato S."/>
            <person name="Takaki Y."/>
            <person name="Miyazaki M."/>
            <person name="Miyata M."/>
            <person name="Ogawara M."/>
            <person name="Saito Y."/>
            <person name="Sakai S."/>
            <person name="Tahara Y.O."/>
            <person name="Takano Y."/>
            <person name="Tasumi E."/>
            <person name="Uematsu K."/>
            <person name="Yoshimura T."/>
            <person name="Itoh T."/>
            <person name="Ohkuma M."/>
            <person name="Takai K."/>
        </authorList>
    </citation>
    <scope>NUCLEOTIDE SEQUENCE [LARGE SCALE GENOMIC DNA]</scope>
    <source>
        <strain evidence="19 20">MK-D1</strain>
    </source>
</reference>
<dbReference type="PROSITE" id="PS51450">
    <property type="entry name" value="LRR"/>
    <property type="match status" value="2"/>
</dbReference>